<organism evidence="2 3">
    <name type="scientific">Duganella vulcania</name>
    <dbReference type="NCBI Taxonomy" id="2692166"/>
    <lineage>
        <taxon>Bacteria</taxon>
        <taxon>Pseudomonadati</taxon>
        <taxon>Pseudomonadota</taxon>
        <taxon>Betaproteobacteria</taxon>
        <taxon>Burkholderiales</taxon>
        <taxon>Oxalobacteraceae</taxon>
        <taxon>Telluria group</taxon>
        <taxon>Duganella</taxon>
    </lineage>
</organism>
<dbReference type="EMBL" id="WWCW01000127">
    <property type="protein sequence ID" value="MYM90560.1"/>
    <property type="molecule type" value="Genomic_DNA"/>
</dbReference>
<dbReference type="AlphaFoldDB" id="A0A845GAE0"/>
<dbReference type="Pfam" id="PF19921">
    <property type="entry name" value="bpX5"/>
    <property type="match status" value="1"/>
</dbReference>
<dbReference type="RefSeq" id="WP_161099337.1">
    <property type="nucleotide sequence ID" value="NZ_WWCW01000127.1"/>
</dbReference>
<gene>
    <name evidence="2" type="ORF">GTP91_25730</name>
</gene>
<dbReference type="Proteomes" id="UP000470302">
    <property type="component" value="Unassembled WGS sequence"/>
</dbReference>
<reference evidence="2 3" key="1">
    <citation type="submission" date="2020-01" db="EMBL/GenBank/DDBJ databases">
        <title>Novel species isolated from a subtropical stream in China.</title>
        <authorList>
            <person name="Lu H."/>
        </authorList>
    </citation>
    <scope>NUCLEOTIDE SEQUENCE [LARGE SCALE GENOMIC DNA]</scope>
    <source>
        <strain evidence="2 3">FT82W</strain>
    </source>
</reference>
<evidence type="ECO:0000259" key="1">
    <source>
        <dbReference type="Pfam" id="PF19921"/>
    </source>
</evidence>
<accession>A0A845GAE0</accession>
<sequence>MSVLAWTVREVALAPSGLVATGAATPLLLASLGRREPAELARLSVVATRSLLVVLGANELLPWIDGVRYCAPASAGPQLWLPTHLVPGLPTDLLQANLVARAGRSPVLLWNEPEMLLPLDQAMALTPALLDWLSQECR</sequence>
<protein>
    <recommendedName>
        <fullName evidence="1">MoxR-vWA-beta-propeller ternary system domain-containing protein</fullName>
    </recommendedName>
</protein>
<feature type="domain" description="MoxR-vWA-beta-propeller ternary system" evidence="1">
    <location>
        <begin position="4"/>
        <end position="136"/>
    </location>
</feature>
<evidence type="ECO:0000313" key="2">
    <source>
        <dbReference type="EMBL" id="MYM90560.1"/>
    </source>
</evidence>
<name>A0A845GAE0_9BURK</name>
<proteinExistence type="predicted"/>
<evidence type="ECO:0000313" key="3">
    <source>
        <dbReference type="Proteomes" id="UP000470302"/>
    </source>
</evidence>
<dbReference type="InterPro" id="IPR045548">
    <property type="entry name" value="bpX5"/>
</dbReference>
<comment type="caution">
    <text evidence="2">The sequence shown here is derived from an EMBL/GenBank/DDBJ whole genome shotgun (WGS) entry which is preliminary data.</text>
</comment>